<dbReference type="InterPro" id="IPR011044">
    <property type="entry name" value="Quino_amine_DH_bsu"/>
</dbReference>
<evidence type="ECO:0000259" key="8">
    <source>
        <dbReference type="Pfam" id="PF00082"/>
    </source>
</evidence>
<dbReference type="InterPro" id="IPR050131">
    <property type="entry name" value="Peptidase_S8_subtilisin-like"/>
</dbReference>
<keyword evidence="3 5" id="KW-0378">Hydrolase</keyword>
<dbReference type="InterPro" id="IPR036852">
    <property type="entry name" value="Peptidase_S8/S53_dom_sf"/>
</dbReference>
<name>A0A7Y9I211_9ACTN</name>
<keyword evidence="10" id="KW-1185">Reference proteome</keyword>
<dbReference type="SUPFAM" id="SSF50969">
    <property type="entry name" value="YVTN repeat-like/Quinoprotein amine dehydrogenase"/>
    <property type="match status" value="1"/>
</dbReference>
<comment type="caution">
    <text evidence="9">The sequence shown here is derived from an EMBL/GenBank/DDBJ whole genome shotgun (WGS) entry which is preliminary data.</text>
</comment>
<evidence type="ECO:0000256" key="4">
    <source>
        <dbReference type="ARBA" id="ARBA00022825"/>
    </source>
</evidence>
<dbReference type="PRINTS" id="PR00723">
    <property type="entry name" value="SUBTILISIN"/>
</dbReference>
<evidence type="ECO:0000256" key="6">
    <source>
        <dbReference type="RuleBase" id="RU003355"/>
    </source>
</evidence>
<evidence type="ECO:0000256" key="3">
    <source>
        <dbReference type="ARBA" id="ARBA00022801"/>
    </source>
</evidence>
<dbReference type="Gene3D" id="3.40.50.200">
    <property type="entry name" value="Peptidase S8/S53 domain"/>
    <property type="match status" value="1"/>
</dbReference>
<dbReference type="PROSITE" id="PS51892">
    <property type="entry name" value="SUBTILASE"/>
    <property type="match status" value="1"/>
</dbReference>
<dbReference type="RefSeq" id="WP_179747609.1">
    <property type="nucleotide sequence ID" value="NZ_JACCBU010000001.1"/>
</dbReference>
<feature type="domain" description="Peptidase S8/S53" evidence="8">
    <location>
        <begin position="163"/>
        <end position="431"/>
    </location>
</feature>
<evidence type="ECO:0000256" key="1">
    <source>
        <dbReference type="ARBA" id="ARBA00011073"/>
    </source>
</evidence>
<dbReference type="GO" id="GO:0004252">
    <property type="term" value="F:serine-type endopeptidase activity"/>
    <property type="evidence" value="ECO:0007669"/>
    <property type="project" value="UniProtKB-UniRule"/>
</dbReference>
<evidence type="ECO:0000313" key="10">
    <source>
        <dbReference type="Proteomes" id="UP000569914"/>
    </source>
</evidence>
<dbReference type="GO" id="GO:0006508">
    <property type="term" value="P:proteolysis"/>
    <property type="evidence" value="ECO:0007669"/>
    <property type="project" value="UniProtKB-KW"/>
</dbReference>
<keyword evidence="4 5" id="KW-0720">Serine protease</keyword>
<sequence>MNEQRTGRRGRLIAILAGGVALSVIAAAAVVIMGDGAAPPPPPRQERPFRKELVERAHPDPACAERPAPRPDGSGEVAIGVLRLQERCLVSATVATTETEADRVIAELRAEPDVVAADRVRQTAPPGYGRYESGEGRSFEQEARESLGGERLLDLWPEGAPEIRVAMIDAGVDASHPELAGRVVATRDTVLGAKDHRDHGTFNAGIVAAAADGQGITGITPNAKLLDVQYYRDGEGWPPNQPGIHDEIIWSVDHGARVLSVSATDHGSSMLDAAYAYAELNGVVAVAAVGNCGSWLLRDDYCGRRHDVLGQADQPTVLGVGATTDGDRAGYSPINRTVQLVAPGGAGDDGPVPGDPRLVSTCINDQERPRTHCRSHGTSFAEPYVAAAAALLAARHPDASPAEIRIALIMSANQAGLDLEPGQRNDEYGYGRLDILAAAKYLDDHPPAPPPGEKPVIAAATITEEGGSHRTDLVLTDGLSIEVQALGATRPELAFSADGDWFAATDGKVLTVADARTGKQQSTGCTCLGVAFNSKGELLTLQGAGGIEILRYDARSLKINGSTSGTGLDSADIGPAKIVGAAGDSALITMNVGGTDAQWCTRSVPTAG</sequence>
<dbReference type="AlphaFoldDB" id="A0A7Y9I211"/>
<gene>
    <name evidence="9" type="ORF">BKA15_000052</name>
</gene>
<feature type="active site" description="Charge relay system" evidence="5">
    <location>
        <position position="199"/>
    </location>
</feature>
<reference evidence="9 10" key="1">
    <citation type="submission" date="2020-07" db="EMBL/GenBank/DDBJ databases">
        <title>Sequencing the genomes of 1000 actinobacteria strains.</title>
        <authorList>
            <person name="Klenk H.-P."/>
        </authorList>
    </citation>
    <scope>NUCLEOTIDE SEQUENCE [LARGE SCALE GENOMIC DNA]</scope>
    <source>
        <strain evidence="9 10">DSM 22083</strain>
    </source>
</reference>
<evidence type="ECO:0000313" key="9">
    <source>
        <dbReference type="EMBL" id="NYE68723.1"/>
    </source>
</evidence>
<dbReference type="EMBL" id="JACCBU010000001">
    <property type="protein sequence ID" value="NYE68723.1"/>
    <property type="molecule type" value="Genomic_DNA"/>
</dbReference>
<dbReference type="PANTHER" id="PTHR43806:SF11">
    <property type="entry name" value="CEREVISIN-RELATED"/>
    <property type="match status" value="1"/>
</dbReference>
<dbReference type="Pfam" id="PF00082">
    <property type="entry name" value="Peptidase_S8"/>
    <property type="match status" value="1"/>
</dbReference>
<feature type="active site" description="Charge relay system" evidence="5">
    <location>
        <position position="169"/>
    </location>
</feature>
<proteinExistence type="inferred from homology"/>
<dbReference type="InterPro" id="IPR023828">
    <property type="entry name" value="Peptidase_S8_Ser-AS"/>
</dbReference>
<feature type="active site" description="Charge relay system" evidence="5">
    <location>
        <position position="379"/>
    </location>
</feature>
<accession>A0A7Y9I211</accession>
<dbReference type="PANTHER" id="PTHR43806">
    <property type="entry name" value="PEPTIDASE S8"/>
    <property type="match status" value="1"/>
</dbReference>
<dbReference type="PROSITE" id="PS00138">
    <property type="entry name" value="SUBTILASE_SER"/>
    <property type="match status" value="1"/>
</dbReference>
<dbReference type="SUPFAM" id="SSF52743">
    <property type="entry name" value="Subtilisin-like"/>
    <property type="match status" value="1"/>
</dbReference>
<dbReference type="PROSITE" id="PS00136">
    <property type="entry name" value="SUBTILASE_ASP"/>
    <property type="match status" value="1"/>
</dbReference>
<dbReference type="InterPro" id="IPR015500">
    <property type="entry name" value="Peptidase_S8_subtilisin-rel"/>
</dbReference>
<protein>
    <submittedName>
        <fullName evidence="9">Subtilisin family serine protease</fullName>
    </submittedName>
</protein>
<feature type="transmembrane region" description="Helical" evidence="7">
    <location>
        <begin position="12"/>
        <end position="34"/>
    </location>
</feature>
<evidence type="ECO:0000256" key="5">
    <source>
        <dbReference type="PROSITE-ProRule" id="PRU01240"/>
    </source>
</evidence>
<evidence type="ECO:0000256" key="7">
    <source>
        <dbReference type="SAM" id="Phobius"/>
    </source>
</evidence>
<keyword evidence="7" id="KW-1133">Transmembrane helix</keyword>
<keyword evidence="2 5" id="KW-0645">Protease</keyword>
<dbReference type="Proteomes" id="UP000569914">
    <property type="component" value="Unassembled WGS sequence"/>
</dbReference>
<keyword evidence="7" id="KW-0472">Membrane</keyword>
<evidence type="ECO:0000256" key="2">
    <source>
        <dbReference type="ARBA" id="ARBA00022670"/>
    </source>
</evidence>
<organism evidence="9 10">
    <name type="scientific">Microlunatus parietis</name>
    <dbReference type="NCBI Taxonomy" id="682979"/>
    <lineage>
        <taxon>Bacteria</taxon>
        <taxon>Bacillati</taxon>
        <taxon>Actinomycetota</taxon>
        <taxon>Actinomycetes</taxon>
        <taxon>Propionibacteriales</taxon>
        <taxon>Propionibacteriaceae</taxon>
        <taxon>Microlunatus</taxon>
    </lineage>
</organism>
<keyword evidence="7" id="KW-0812">Transmembrane</keyword>
<dbReference type="InterPro" id="IPR023827">
    <property type="entry name" value="Peptidase_S8_Asp-AS"/>
</dbReference>
<dbReference type="InterPro" id="IPR000209">
    <property type="entry name" value="Peptidase_S8/S53_dom"/>
</dbReference>
<comment type="similarity">
    <text evidence="1 5 6">Belongs to the peptidase S8 family.</text>
</comment>